<sequence>MEPGLKLTYDGVVREGVGLALGFRHVVCLTACAAWFLTALTPVSRAIAVTVLLVWSSFRLWDRRDGPGWESADLLVILAFLAGPAVTSSSMSTVDDVAFQVAGAAVISFGVAVSWSVSALCCAAIVSALLVGCRDVSNLGVGEALSSYPIQFLVVAAVLATGVRQIVLRAAAAVDSSQAALTRARIDAVVAAARRRHEREQWAILHDTAASTLMLISTGAPVAVDRIAAQAGSDLAVLEAGVPVFVDSGGSPVEVVAMLAEPVRQCRVPVEIGGQPQLWLPTALAWAVVAAVREALTNVERHAEASKVTIVVAEQQLTLFDNGIGIADGSVRSTLRHGIRRSIMERMSAVGATATVTGAVGKGTTVELSWLADTTERGPTEPGHDRDAIDVGRLEAGLIVGVAAICIGDIALQLSRLIGHPGPIPPAWVHLLLAAVNVVCAVVAVAIPRRSPRTNMALMATIVAISVLLCVWVPPSQTGLNWSVGVTGWTIVALGLRRSSRVTTGTVLIWWTLVSGIVVYGTPSLGKLSYMLYLTAGVMYLQIALVSFGSSLHRVVRLVAEQEAQRRAVVAAAAVDTELNHECERRYRRQLKSLLPMLRGIAEGTLRLDSSEVRWNAHTEYSRLRRLLDRVDSMDHPLFADIRDAIDDAEARGVNVVIDTSSELPELSGADREVVAEAIRIMLAGSRSRARLTVVREDDDVAVSVVCDAVGVDLEPRVDQRRVSTQLIVDEDAGTAWLRLRCHQPLGELVPV</sequence>
<dbReference type="SUPFAM" id="SSF55874">
    <property type="entry name" value="ATPase domain of HSP90 chaperone/DNA topoisomerase II/histidine kinase"/>
    <property type="match status" value="1"/>
</dbReference>
<keyword evidence="4" id="KW-0812">Transmembrane</keyword>
<feature type="transmembrane region" description="Helical" evidence="4">
    <location>
        <begin position="480"/>
        <end position="496"/>
    </location>
</feature>
<keyword evidence="3" id="KW-0902">Two-component regulatory system</keyword>
<gene>
    <name evidence="6" type="ORF">ACFP3H_08325</name>
</gene>
<evidence type="ECO:0000259" key="5">
    <source>
        <dbReference type="Pfam" id="PF02518"/>
    </source>
</evidence>
<evidence type="ECO:0000256" key="2">
    <source>
        <dbReference type="ARBA" id="ARBA00022777"/>
    </source>
</evidence>
<comment type="caution">
    <text evidence="6">The sequence shown here is derived from an EMBL/GenBank/DDBJ whole genome shotgun (WGS) entry which is preliminary data.</text>
</comment>
<feature type="domain" description="Histidine kinase/HSP90-like ATPase" evidence="5">
    <location>
        <begin position="290"/>
        <end position="369"/>
    </location>
</feature>
<protein>
    <submittedName>
        <fullName evidence="6">ATP-binding protein</fullName>
    </submittedName>
</protein>
<dbReference type="RefSeq" id="WP_378601974.1">
    <property type="nucleotide sequence ID" value="NZ_JBHSQN010000003.1"/>
</dbReference>
<dbReference type="GO" id="GO:0005524">
    <property type="term" value="F:ATP binding"/>
    <property type="evidence" value="ECO:0007669"/>
    <property type="project" value="UniProtKB-KW"/>
</dbReference>
<evidence type="ECO:0000256" key="3">
    <source>
        <dbReference type="ARBA" id="ARBA00023012"/>
    </source>
</evidence>
<evidence type="ECO:0000313" key="6">
    <source>
        <dbReference type="EMBL" id="MFC6011055.1"/>
    </source>
</evidence>
<dbReference type="EMBL" id="JBHSQN010000003">
    <property type="protein sequence ID" value="MFC6011055.1"/>
    <property type="molecule type" value="Genomic_DNA"/>
</dbReference>
<dbReference type="InterPro" id="IPR036890">
    <property type="entry name" value="HATPase_C_sf"/>
</dbReference>
<dbReference type="PANTHER" id="PTHR24421">
    <property type="entry name" value="NITRATE/NITRITE SENSOR PROTEIN NARX-RELATED"/>
    <property type="match status" value="1"/>
</dbReference>
<keyword evidence="6" id="KW-0547">Nucleotide-binding</keyword>
<dbReference type="Proteomes" id="UP001596223">
    <property type="component" value="Unassembled WGS sequence"/>
</dbReference>
<feature type="transmembrane region" description="Helical" evidence="4">
    <location>
        <begin position="528"/>
        <end position="548"/>
    </location>
</feature>
<proteinExistence type="predicted"/>
<evidence type="ECO:0000313" key="7">
    <source>
        <dbReference type="Proteomes" id="UP001596223"/>
    </source>
</evidence>
<keyword evidence="7" id="KW-1185">Reference proteome</keyword>
<reference evidence="7" key="1">
    <citation type="journal article" date="2019" name="Int. J. Syst. Evol. Microbiol.">
        <title>The Global Catalogue of Microorganisms (GCM) 10K type strain sequencing project: providing services to taxonomists for standard genome sequencing and annotation.</title>
        <authorList>
            <consortium name="The Broad Institute Genomics Platform"/>
            <consortium name="The Broad Institute Genome Sequencing Center for Infectious Disease"/>
            <person name="Wu L."/>
            <person name="Ma J."/>
        </authorList>
    </citation>
    <scope>NUCLEOTIDE SEQUENCE [LARGE SCALE GENOMIC DNA]</scope>
    <source>
        <strain evidence="7">CCUG 36956</strain>
    </source>
</reference>
<organism evidence="6 7">
    <name type="scientific">Nocardia lasii</name>
    <dbReference type="NCBI Taxonomy" id="1616107"/>
    <lineage>
        <taxon>Bacteria</taxon>
        <taxon>Bacillati</taxon>
        <taxon>Actinomycetota</taxon>
        <taxon>Actinomycetes</taxon>
        <taxon>Mycobacteriales</taxon>
        <taxon>Nocardiaceae</taxon>
        <taxon>Nocardia</taxon>
    </lineage>
</organism>
<feature type="transmembrane region" description="Helical" evidence="4">
    <location>
        <begin position="396"/>
        <end position="415"/>
    </location>
</feature>
<accession>A0ABW1JPS8</accession>
<keyword evidence="4" id="KW-0472">Membrane</keyword>
<evidence type="ECO:0000256" key="1">
    <source>
        <dbReference type="ARBA" id="ARBA00022679"/>
    </source>
</evidence>
<name>A0ABW1JPS8_9NOCA</name>
<feature type="transmembrane region" description="Helical" evidence="4">
    <location>
        <begin position="97"/>
        <end position="130"/>
    </location>
</feature>
<dbReference type="Gene3D" id="3.30.565.10">
    <property type="entry name" value="Histidine kinase-like ATPase, C-terminal domain"/>
    <property type="match status" value="1"/>
</dbReference>
<keyword evidence="6" id="KW-0067">ATP-binding</keyword>
<feature type="transmembrane region" description="Helical" evidence="4">
    <location>
        <begin position="427"/>
        <end position="447"/>
    </location>
</feature>
<keyword evidence="1" id="KW-0808">Transferase</keyword>
<feature type="transmembrane region" description="Helical" evidence="4">
    <location>
        <begin position="43"/>
        <end position="61"/>
    </location>
</feature>
<keyword evidence="4" id="KW-1133">Transmembrane helix</keyword>
<evidence type="ECO:0000256" key="4">
    <source>
        <dbReference type="SAM" id="Phobius"/>
    </source>
</evidence>
<dbReference type="InterPro" id="IPR003594">
    <property type="entry name" value="HATPase_dom"/>
</dbReference>
<keyword evidence="2" id="KW-0418">Kinase</keyword>
<dbReference type="PANTHER" id="PTHR24421:SF61">
    <property type="entry name" value="OXYGEN SENSOR HISTIDINE KINASE NREB"/>
    <property type="match status" value="1"/>
</dbReference>
<dbReference type="Pfam" id="PF02518">
    <property type="entry name" value="HATPase_c"/>
    <property type="match status" value="1"/>
</dbReference>
<feature type="transmembrane region" description="Helical" evidence="4">
    <location>
        <begin position="503"/>
        <end position="522"/>
    </location>
</feature>
<dbReference type="InterPro" id="IPR050482">
    <property type="entry name" value="Sensor_HK_TwoCompSys"/>
</dbReference>
<feature type="transmembrane region" description="Helical" evidence="4">
    <location>
        <begin position="456"/>
        <end position="474"/>
    </location>
</feature>